<organism evidence="6 7">
    <name type="scientific">Paenibacillus elgii</name>
    <dbReference type="NCBI Taxonomy" id="189691"/>
    <lineage>
        <taxon>Bacteria</taxon>
        <taxon>Bacillati</taxon>
        <taxon>Bacillota</taxon>
        <taxon>Bacilli</taxon>
        <taxon>Bacillales</taxon>
        <taxon>Paenibacillaceae</taxon>
        <taxon>Paenibacillus</taxon>
    </lineage>
</organism>
<dbReference type="EMBL" id="PYHP01000022">
    <property type="protein sequence ID" value="PUA39537.1"/>
    <property type="molecule type" value="Genomic_DNA"/>
</dbReference>
<dbReference type="InterPro" id="IPR000524">
    <property type="entry name" value="Tscrpt_reg_HTH_GntR"/>
</dbReference>
<dbReference type="PRINTS" id="PR00035">
    <property type="entry name" value="HTHGNTR"/>
</dbReference>
<dbReference type="Proteomes" id="UP000244184">
    <property type="component" value="Unassembled WGS sequence"/>
</dbReference>
<dbReference type="CDD" id="cd06267">
    <property type="entry name" value="PBP1_LacI_sugar_binding-like"/>
    <property type="match status" value="1"/>
</dbReference>
<feature type="domain" description="HTH gntR-type" evidence="5">
    <location>
        <begin position="20"/>
        <end position="88"/>
    </location>
</feature>
<evidence type="ECO:0000313" key="6">
    <source>
        <dbReference type="EMBL" id="PUA39537.1"/>
    </source>
</evidence>
<gene>
    <name evidence="6" type="ORF">C8Z91_08915</name>
</gene>
<dbReference type="SUPFAM" id="SSF53822">
    <property type="entry name" value="Periplasmic binding protein-like I"/>
    <property type="match status" value="1"/>
</dbReference>
<dbReference type="InterPro" id="IPR036390">
    <property type="entry name" value="WH_DNA-bd_sf"/>
</dbReference>
<proteinExistence type="predicted"/>
<dbReference type="InterPro" id="IPR001761">
    <property type="entry name" value="Peripla_BP/Lac1_sug-bd_dom"/>
</dbReference>
<dbReference type="Gene3D" id="1.10.10.10">
    <property type="entry name" value="Winged helix-like DNA-binding domain superfamily/Winged helix DNA-binding domain"/>
    <property type="match status" value="1"/>
</dbReference>
<dbReference type="PANTHER" id="PTHR30146:SF95">
    <property type="entry name" value="RIBOSE OPERON REPRESSOR"/>
    <property type="match status" value="1"/>
</dbReference>
<keyword evidence="2" id="KW-0805">Transcription regulation</keyword>
<evidence type="ECO:0000313" key="7">
    <source>
        <dbReference type="Proteomes" id="UP000244184"/>
    </source>
</evidence>
<dbReference type="InterPro" id="IPR036388">
    <property type="entry name" value="WH-like_DNA-bd_sf"/>
</dbReference>
<reference evidence="6 7" key="1">
    <citation type="submission" date="2018-03" db="EMBL/GenBank/DDBJ databases">
        <title>Genome sequence of Paenibacillus elgii strain AC13 an antimicrobial compound producing bacteria.</title>
        <authorList>
            <person name="Kurokawa A.S."/>
            <person name="Araujo J.F."/>
            <person name="Costa R.A."/>
            <person name="Ortega D.B."/>
            <person name="Pires A.S."/>
            <person name="Pappas G.J.Jr."/>
            <person name="Franco O.L."/>
            <person name="Barreto C."/>
            <person name="Magalhaes B.S."/>
            <person name="Kruger R.H."/>
        </authorList>
    </citation>
    <scope>NUCLEOTIDE SEQUENCE [LARGE SCALE GENOMIC DNA]</scope>
    <source>
        <strain evidence="6 7">AC13</strain>
    </source>
</reference>
<dbReference type="InterPro" id="IPR028082">
    <property type="entry name" value="Peripla_BP_I"/>
</dbReference>
<dbReference type="GO" id="GO:0003700">
    <property type="term" value="F:DNA-binding transcription factor activity"/>
    <property type="evidence" value="ECO:0007669"/>
    <property type="project" value="InterPro"/>
</dbReference>
<evidence type="ECO:0000256" key="3">
    <source>
        <dbReference type="ARBA" id="ARBA00023125"/>
    </source>
</evidence>
<evidence type="ECO:0000259" key="5">
    <source>
        <dbReference type="PROSITE" id="PS50949"/>
    </source>
</evidence>
<dbReference type="PROSITE" id="PS50949">
    <property type="entry name" value="HTH_GNTR"/>
    <property type="match status" value="1"/>
</dbReference>
<keyword evidence="1" id="KW-0678">Repressor</keyword>
<dbReference type="AlphaFoldDB" id="A0A2T6G5V6"/>
<dbReference type="Pfam" id="PF00532">
    <property type="entry name" value="Peripla_BP_1"/>
    <property type="match status" value="1"/>
</dbReference>
<dbReference type="GO" id="GO:0000976">
    <property type="term" value="F:transcription cis-regulatory region binding"/>
    <property type="evidence" value="ECO:0007669"/>
    <property type="project" value="TreeGrafter"/>
</dbReference>
<evidence type="ECO:0000256" key="2">
    <source>
        <dbReference type="ARBA" id="ARBA00023015"/>
    </source>
</evidence>
<name>A0A2T6G5V6_9BACL</name>
<dbReference type="Pfam" id="PF00392">
    <property type="entry name" value="GntR"/>
    <property type="match status" value="1"/>
</dbReference>
<dbReference type="PANTHER" id="PTHR30146">
    <property type="entry name" value="LACI-RELATED TRANSCRIPTIONAL REPRESSOR"/>
    <property type="match status" value="1"/>
</dbReference>
<dbReference type="Gene3D" id="3.40.50.2300">
    <property type="match status" value="2"/>
</dbReference>
<dbReference type="SMART" id="SM00345">
    <property type="entry name" value="HTH_GNTR"/>
    <property type="match status" value="1"/>
</dbReference>
<dbReference type="CDD" id="cd07377">
    <property type="entry name" value="WHTH_GntR"/>
    <property type="match status" value="1"/>
</dbReference>
<dbReference type="SUPFAM" id="SSF46785">
    <property type="entry name" value="Winged helix' DNA-binding domain"/>
    <property type="match status" value="1"/>
</dbReference>
<protein>
    <submittedName>
        <fullName evidence="6">GntR family transcriptional regulator</fullName>
    </submittedName>
</protein>
<accession>A0A2T6G5V6</accession>
<evidence type="ECO:0000256" key="1">
    <source>
        <dbReference type="ARBA" id="ARBA00022491"/>
    </source>
</evidence>
<sequence length="406" mass="46009">MLHFNWYVNITSKRDETMGTPIYEKIIQHLLKKIELGQLKPKERVPSEKELADQFGVSRITSKKALEKLAQYGVVTRIRGKGSYVSEHFDSTRFTDFGHSADKEESFHQSGPSGGAKEQVTIGIIASYFSASFGLNILRTVEKTLSARNYHLIVKCTYGRKELEEQFIRSLLDYGVDGLIISPVNGEHYNEELLKLVYRKFPLVLIDKYLPGIPACSVYTDHKQAAGVLTDYLLDQGHEQIVFVSAPAENTSSIEERIQGFTNAFLKRGMAIGVNSIFTDMPALNTMAYDAADPMEWDSGPLKAFLDENPSITAIFACEYDNAILLSHVLRQLGRHRGCEVVCFDMIYSRHGYFPLTHILQDEREIGQKAAELLLAQLERREVPLLNPVGFKLKVKSHDTRYENEY</sequence>
<comment type="caution">
    <text evidence="6">The sequence shown here is derived from an EMBL/GenBank/DDBJ whole genome shotgun (WGS) entry which is preliminary data.</text>
</comment>
<evidence type="ECO:0000256" key="4">
    <source>
        <dbReference type="ARBA" id="ARBA00023163"/>
    </source>
</evidence>
<keyword evidence="3" id="KW-0238">DNA-binding</keyword>
<keyword evidence="4" id="KW-0804">Transcription</keyword>